<dbReference type="PANTHER" id="PTHR42085:SF2">
    <property type="entry name" value="F-BOX DOMAIN-CONTAINING PROTEIN"/>
    <property type="match status" value="1"/>
</dbReference>
<dbReference type="AlphaFoldDB" id="A0A6J3LXF0"/>
<accession>A0A6J3LXF0</accession>
<dbReference type="Proteomes" id="UP000504637">
    <property type="component" value="Unplaced"/>
</dbReference>
<dbReference type="InterPro" id="IPR038883">
    <property type="entry name" value="AN11006-like"/>
</dbReference>
<name>A0A6J3LXF0_9PEZI</name>
<evidence type="ECO:0000259" key="1">
    <source>
        <dbReference type="Pfam" id="PF24864"/>
    </source>
</evidence>
<gene>
    <name evidence="3" type="ORF">K489DRAFT_383148</name>
</gene>
<keyword evidence="2" id="KW-1185">Reference proteome</keyword>
<evidence type="ECO:0000313" key="3">
    <source>
        <dbReference type="RefSeq" id="XP_033457384.1"/>
    </source>
</evidence>
<reference evidence="3" key="3">
    <citation type="submission" date="2025-08" db="UniProtKB">
        <authorList>
            <consortium name="RefSeq"/>
        </authorList>
    </citation>
    <scope>IDENTIFICATION</scope>
    <source>
        <strain evidence="3">CBS 342.82</strain>
    </source>
</reference>
<dbReference type="Pfam" id="PF24864">
    <property type="entry name" value="DUF7730"/>
    <property type="match status" value="1"/>
</dbReference>
<feature type="domain" description="DUF7730" evidence="1">
    <location>
        <begin position="48"/>
        <end position="145"/>
    </location>
</feature>
<evidence type="ECO:0000313" key="2">
    <source>
        <dbReference type="Proteomes" id="UP000504637"/>
    </source>
</evidence>
<reference evidence="3" key="1">
    <citation type="submission" date="2020-01" db="EMBL/GenBank/DDBJ databases">
        <authorList>
            <consortium name="DOE Joint Genome Institute"/>
            <person name="Haridas S."/>
            <person name="Albert R."/>
            <person name="Binder M."/>
            <person name="Bloem J."/>
            <person name="Labutti K."/>
            <person name="Salamov A."/>
            <person name="Andreopoulos B."/>
            <person name="Baker S.E."/>
            <person name="Barry K."/>
            <person name="Bills G."/>
            <person name="Bluhm B.H."/>
            <person name="Cannon C."/>
            <person name="Castanera R."/>
            <person name="Culley D.E."/>
            <person name="Daum C."/>
            <person name="Ezra D."/>
            <person name="Gonzalez J.B."/>
            <person name="Henrissat B."/>
            <person name="Kuo A."/>
            <person name="Liang C."/>
            <person name="Lipzen A."/>
            <person name="Lutzoni F."/>
            <person name="Magnuson J."/>
            <person name="Mondo S."/>
            <person name="Nolan M."/>
            <person name="Ohm R."/>
            <person name="Pangilinan J."/>
            <person name="Park H.-J."/>
            <person name="Ramirez L."/>
            <person name="Alfaro M."/>
            <person name="Sun H."/>
            <person name="Tritt A."/>
            <person name="Yoshinaga Y."/>
            <person name="Zwiers L.-H."/>
            <person name="Turgeon B.G."/>
            <person name="Goodwin S.B."/>
            <person name="Spatafora J.W."/>
            <person name="Crous P.W."/>
            <person name="Grigoriev I.V."/>
        </authorList>
    </citation>
    <scope>NUCLEOTIDE SEQUENCE</scope>
    <source>
        <strain evidence="3">CBS 342.82</strain>
    </source>
</reference>
<dbReference type="GeneID" id="54363326"/>
<reference evidence="3" key="2">
    <citation type="submission" date="2020-04" db="EMBL/GenBank/DDBJ databases">
        <authorList>
            <consortium name="NCBI Genome Project"/>
        </authorList>
    </citation>
    <scope>NUCLEOTIDE SEQUENCE</scope>
    <source>
        <strain evidence="3">CBS 342.82</strain>
    </source>
</reference>
<dbReference type="RefSeq" id="XP_033457384.1">
    <property type="nucleotide sequence ID" value="XM_033605526.1"/>
</dbReference>
<proteinExistence type="predicted"/>
<sequence length="198" mass="23423">MVLTFPEHEVHMHGAYDLYVNRGPALIRLYPRNDEGANPQTYTLPVPNLLAVFAVNRQFEREALPIFYAKNVFAFTRVDRLKHFLDNTLPERRNHIRHLVVQYEPDARSRKVASSCFRLMQNMQGLRKLGIKLFENNLHCFFDSRRTKHRIWVQNNPLKLAGIPTLAKLRLEQVHCLRVIVRRLQLVFHLVREIFFGL</sequence>
<protein>
    <recommendedName>
        <fullName evidence="1">DUF7730 domain-containing protein</fullName>
    </recommendedName>
</protein>
<dbReference type="InterPro" id="IPR056632">
    <property type="entry name" value="DUF7730"/>
</dbReference>
<dbReference type="PANTHER" id="PTHR42085">
    <property type="entry name" value="F-BOX DOMAIN-CONTAINING PROTEIN"/>
    <property type="match status" value="1"/>
</dbReference>
<organism evidence="3">
    <name type="scientific">Dissoconium aciculare CBS 342.82</name>
    <dbReference type="NCBI Taxonomy" id="1314786"/>
    <lineage>
        <taxon>Eukaryota</taxon>
        <taxon>Fungi</taxon>
        <taxon>Dikarya</taxon>
        <taxon>Ascomycota</taxon>
        <taxon>Pezizomycotina</taxon>
        <taxon>Dothideomycetes</taxon>
        <taxon>Dothideomycetidae</taxon>
        <taxon>Mycosphaerellales</taxon>
        <taxon>Dissoconiaceae</taxon>
        <taxon>Dissoconium</taxon>
    </lineage>
</organism>